<sequence length="89" mass="10079">MRHLVVYHRTGILAIYSPRLDRNDLNQKAAGRKGLLQLFLPAHFVVLITFLQVLAHLCLSIEAVFDRSVPSQDIDDLFESPLFQCSDGN</sequence>
<protein>
    <submittedName>
        <fullName evidence="2">Uncharacterized protein</fullName>
    </submittedName>
</protein>
<organism evidence="2">
    <name type="scientific">bioreactor metagenome</name>
    <dbReference type="NCBI Taxonomy" id="1076179"/>
    <lineage>
        <taxon>unclassified sequences</taxon>
        <taxon>metagenomes</taxon>
        <taxon>ecological metagenomes</taxon>
    </lineage>
</organism>
<feature type="transmembrane region" description="Helical" evidence="1">
    <location>
        <begin position="35"/>
        <end position="55"/>
    </location>
</feature>
<keyword evidence="1" id="KW-0812">Transmembrane</keyword>
<proteinExistence type="predicted"/>
<evidence type="ECO:0000256" key="1">
    <source>
        <dbReference type="SAM" id="Phobius"/>
    </source>
</evidence>
<dbReference type="AlphaFoldDB" id="A0A645B1E2"/>
<accession>A0A645B1E2</accession>
<name>A0A645B1E2_9ZZZZ</name>
<comment type="caution">
    <text evidence="2">The sequence shown here is derived from an EMBL/GenBank/DDBJ whole genome shotgun (WGS) entry which is preliminary data.</text>
</comment>
<evidence type="ECO:0000313" key="2">
    <source>
        <dbReference type="EMBL" id="MPM59260.1"/>
    </source>
</evidence>
<dbReference type="EMBL" id="VSSQ01017200">
    <property type="protein sequence ID" value="MPM59260.1"/>
    <property type="molecule type" value="Genomic_DNA"/>
</dbReference>
<keyword evidence="1" id="KW-1133">Transmembrane helix</keyword>
<gene>
    <name evidence="2" type="ORF">SDC9_106100</name>
</gene>
<reference evidence="2" key="1">
    <citation type="submission" date="2019-08" db="EMBL/GenBank/DDBJ databases">
        <authorList>
            <person name="Kucharzyk K."/>
            <person name="Murdoch R.W."/>
            <person name="Higgins S."/>
            <person name="Loffler F."/>
        </authorList>
    </citation>
    <scope>NUCLEOTIDE SEQUENCE</scope>
</reference>
<keyword evidence="1" id="KW-0472">Membrane</keyword>